<evidence type="ECO:0000256" key="2">
    <source>
        <dbReference type="ARBA" id="ARBA00010323"/>
    </source>
</evidence>
<comment type="function">
    <text evidence="9">O-acyltransferase that catalyzes D-alanylation of both teichoic acid and lipoteichoic acid (LTA). D-alanylation of LTA plays an important role in modulating the properties of the cell wall in Gram-positive bacteria, influencing the net charge of the cell wall. Catalyzes D-alanylation from DltC carrier protein.</text>
</comment>
<keyword evidence="6 10" id="KW-1133">Transmembrane helix</keyword>
<dbReference type="EC" id="2.3.1.-" evidence="9"/>
<dbReference type="InterPro" id="IPR024194">
    <property type="entry name" value="Ac/AlaTfrase_AlgI/DltB"/>
</dbReference>
<name>A0A6N4A8Q8_OENOE</name>
<dbReference type="Proteomes" id="UP000294726">
    <property type="component" value="Chromosome"/>
</dbReference>
<feature type="transmembrane region" description="Helical" evidence="10">
    <location>
        <begin position="43"/>
        <end position="59"/>
    </location>
</feature>
<dbReference type="GO" id="GO:0005886">
    <property type="term" value="C:plasma membrane"/>
    <property type="evidence" value="ECO:0007669"/>
    <property type="project" value="UniProtKB-SubCell"/>
</dbReference>
<dbReference type="GO" id="GO:0070395">
    <property type="term" value="P:lipoteichoic acid biosynthetic process"/>
    <property type="evidence" value="ECO:0007669"/>
    <property type="project" value="UniProtKB-UniRule"/>
</dbReference>
<evidence type="ECO:0000313" key="11">
    <source>
        <dbReference type="EMBL" id="OIM21898.1"/>
    </source>
</evidence>
<dbReference type="EMBL" id="LR031358">
    <property type="protein sequence ID" value="VDB97273.1"/>
    <property type="molecule type" value="Genomic_DNA"/>
</dbReference>
<feature type="transmembrane region" description="Helical" evidence="10">
    <location>
        <begin position="65"/>
        <end position="82"/>
    </location>
</feature>
<evidence type="ECO:0000256" key="1">
    <source>
        <dbReference type="ARBA" id="ARBA00004651"/>
    </source>
</evidence>
<gene>
    <name evidence="12" type="primary">dltB</name>
    <name evidence="11" type="ORF">ATX59_01455</name>
    <name evidence="12" type="ORF">OENI_0277</name>
</gene>
<protein>
    <recommendedName>
        <fullName evidence="9">Teichoic acid D-alanyltransferase</fullName>
        <ecNumber evidence="9">2.3.1.-</ecNumber>
    </recommendedName>
</protein>
<keyword evidence="8 9" id="KW-0012">Acyltransferase</keyword>
<evidence type="ECO:0000313" key="14">
    <source>
        <dbReference type="Proteomes" id="UP000294726"/>
    </source>
</evidence>
<feature type="transmembrane region" description="Helical" evidence="10">
    <location>
        <begin position="239"/>
        <end position="266"/>
    </location>
</feature>
<evidence type="ECO:0000313" key="12">
    <source>
        <dbReference type="EMBL" id="VDB97273.1"/>
    </source>
</evidence>
<dbReference type="AlphaFoldDB" id="A0A6N4A8Q8"/>
<reference evidence="11 13" key="1">
    <citation type="journal article" date="2016" name="BMC Genomics">
        <title>Consensus pan-genome assembly of the specialised wine bacterium Oenococcus oeni.</title>
        <authorList>
            <person name="Sternes P.R."/>
            <person name="Borneman A.R."/>
        </authorList>
    </citation>
    <scope>NUCLEOTIDE SEQUENCE [LARGE SCALE GENOMIC DNA]</scope>
    <source>
        <strain evidence="11 13">AWRIB661</strain>
    </source>
</reference>
<dbReference type="Pfam" id="PF03062">
    <property type="entry name" value="MBOAT"/>
    <property type="match status" value="1"/>
</dbReference>
<comment type="pathway">
    <text evidence="9">Cell wall biogenesis; lipoteichoic acid biosynthesis.</text>
</comment>
<keyword evidence="7 9" id="KW-0472">Membrane</keyword>
<dbReference type="RefSeq" id="WP_032817247.1">
    <property type="nucleotide sequence ID" value="NZ_LR031358.1"/>
</dbReference>
<dbReference type="PANTHER" id="PTHR13285">
    <property type="entry name" value="ACYLTRANSFERASE"/>
    <property type="match status" value="1"/>
</dbReference>
<dbReference type="UniPathway" id="UPA00556"/>
<dbReference type="PIRSF" id="PIRSF500216">
    <property type="entry name" value="DltB"/>
    <property type="match status" value="1"/>
</dbReference>
<feature type="transmembrane region" description="Helical" evidence="10">
    <location>
        <begin position="320"/>
        <end position="338"/>
    </location>
</feature>
<feature type="transmembrane region" description="Helical" evidence="10">
    <location>
        <begin position="196"/>
        <end position="219"/>
    </location>
</feature>
<accession>A0A6N4A8Q8</accession>
<evidence type="ECO:0000256" key="9">
    <source>
        <dbReference type="PIRNR" id="PIRNR016636"/>
    </source>
</evidence>
<reference evidence="12 14" key="2">
    <citation type="submission" date="2018-08" db="EMBL/GenBank/DDBJ databases">
        <authorList>
            <person name="Lorentzen P. G. S. M."/>
        </authorList>
    </citation>
    <scope>NUCLEOTIDE SEQUENCE [LARGE SCALE GENOMIC DNA]</scope>
    <source>
        <strain evidence="12 14">CRBO_1381</strain>
    </source>
</reference>
<evidence type="ECO:0000256" key="6">
    <source>
        <dbReference type="ARBA" id="ARBA00022989"/>
    </source>
</evidence>
<dbReference type="InterPro" id="IPR004299">
    <property type="entry name" value="MBOAT_fam"/>
</dbReference>
<organism evidence="11 13">
    <name type="scientific">Oenococcus oeni</name>
    <name type="common">Leuconostoc oenos</name>
    <dbReference type="NCBI Taxonomy" id="1247"/>
    <lineage>
        <taxon>Bacteria</taxon>
        <taxon>Bacillati</taxon>
        <taxon>Bacillota</taxon>
        <taxon>Bacilli</taxon>
        <taxon>Lactobacillales</taxon>
        <taxon>Lactobacillaceae</taxon>
        <taxon>Oenococcus</taxon>
    </lineage>
</organism>
<feature type="transmembrane region" description="Helical" evidence="10">
    <location>
        <begin position="344"/>
        <end position="362"/>
    </location>
</feature>
<evidence type="ECO:0000313" key="13">
    <source>
        <dbReference type="Proteomes" id="UP000181728"/>
    </source>
</evidence>
<evidence type="ECO:0000256" key="3">
    <source>
        <dbReference type="ARBA" id="ARBA00022475"/>
    </source>
</evidence>
<dbReference type="Proteomes" id="UP000181728">
    <property type="component" value="Unassembled WGS sequence"/>
</dbReference>
<dbReference type="EMBL" id="MLOK01000019">
    <property type="protein sequence ID" value="OIM21898.1"/>
    <property type="molecule type" value="Genomic_DNA"/>
</dbReference>
<feature type="transmembrane region" description="Helical" evidence="10">
    <location>
        <begin position="383"/>
        <end position="407"/>
    </location>
</feature>
<evidence type="ECO:0000256" key="8">
    <source>
        <dbReference type="ARBA" id="ARBA00023315"/>
    </source>
</evidence>
<dbReference type="InterPro" id="IPR051085">
    <property type="entry name" value="MB_O-acyltransferase"/>
</dbReference>
<keyword evidence="4 9" id="KW-0808">Transferase</keyword>
<keyword evidence="5 10" id="KW-0812">Transmembrane</keyword>
<proteinExistence type="inferred from homology"/>
<dbReference type="GO" id="GO:0016746">
    <property type="term" value="F:acyltransferase activity"/>
    <property type="evidence" value="ECO:0007669"/>
    <property type="project" value="UniProtKB-KW"/>
</dbReference>
<feature type="transmembrane region" description="Helical" evidence="10">
    <location>
        <begin position="94"/>
        <end position="115"/>
    </location>
</feature>
<dbReference type="NCBIfam" id="TIGR04091">
    <property type="entry name" value="LTA_dltB"/>
    <property type="match status" value="1"/>
</dbReference>
<evidence type="ECO:0000256" key="4">
    <source>
        <dbReference type="ARBA" id="ARBA00022679"/>
    </source>
</evidence>
<feature type="transmembrane region" description="Helical" evidence="10">
    <location>
        <begin position="121"/>
        <end position="140"/>
    </location>
</feature>
<evidence type="ECO:0000256" key="7">
    <source>
        <dbReference type="ARBA" id="ARBA00023136"/>
    </source>
</evidence>
<keyword evidence="3 9" id="KW-1003">Cell membrane</keyword>
<feature type="transmembrane region" description="Helical" evidence="10">
    <location>
        <begin position="20"/>
        <end position="38"/>
    </location>
</feature>
<evidence type="ECO:0000256" key="5">
    <source>
        <dbReference type="ARBA" id="ARBA00022692"/>
    </source>
</evidence>
<comment type="subcellular location">
    <subcellularLocation>
        <location evidence="1">Cell membrane</location>
        <topology evidence="1">Multi-pass membrane protein</topology>
    </subcellularLocation>
</comment>
<dbReference type="PANTHER" id="PTHR13285:SF23">
    <property type="entry name" value="TEICHOIC ACID D-ALANYLTRANSFERASE"/>
    <property type="match status" value="1"/>
</dbReference>
<dbReference type="PIRSF" id="PIRSF016636">
    <property type="entry name" value="AlgI_DltB"/>
    <property type="match status" value="1"/>
</dbReference>
<sequence>MVNFFGNAIPNLQPYSDPQYFVYLLIAVMPLAIGLYYGKRFKIYETIFSIVFIVLMFTNDKLGQGVALIAYIIWQLLVVGVYHQYRIRKNNSLIFYLATFLSIVPLSIVKIMPAVDHGAQSIIGFLGISYLTFRAVGMIMEMRDGVQKDFRWWPFLRFMVFMPTISSGPIDRYRRFEKDYDHVPDRDKYVTMVGKAVQYIFLGFLYKFILAYFLGTIMLPEAKQMAISAGKGLSWPLLYVMYTYGFDLFFDFAGYSLFAVAISYLMGIETPMNFKQPFKSKNLKEFWNRWHISLSFWFRDFVFMRMVFAMKKRRLFKKSTTYSSVAYVLNMLLMGFWHGVTWYYIAYGLFHGLGLMINDWWLRFKRKHLKWLKSNWFTQGIAIFLTFHVVMISFLIFSGFLNVLWFVKK</sequence>
<comment type="similarity">
    <text evidence="2 9">Belongs to the membrane-bound acyltransferase family.</text>
</comment>
<dbReference type="InterPro" id="IPR024024">
    <property type="entry name" value="DltB"/>
</dbReference>
<evidence type="ECO:0000256" key="10">
    <source>
        <dbReference type="SAM" id="Phobius"/>
    </source>
</evidence>